<evidence type="ECO:0000313" key="2">
    <source>
        <dbReference type="EMBL" id="NGX96344.1"/>
    </source>
</evidence>
<evidence type="ECO:0000313" key="3">
    <source>
        <dbReference type="Proteomes" id="UP000480266"/>
    </source>
</evidence>
<accession>A0A7C9RFT1</accession>
<sequence>MQNSQRPAKWLKPFAADDANKVEIPLTSADPTRASQSAGFPPLTMQPPESGGVPPQGEDFNGAMNQVARIAWWLMGGGSLPYDATWAGNVAIGGYPNGAQIPAADLRGTWFSTADNNANDPDATGTNWVPGYAYGATTIGTVGVNLATSVTLTPAQAAKGIIFIQGNLTAATTIIFPAWVKNWLVVNNTGTGAFALTVKTAAGVGVVVNRGDVVPILCDGTNMSAAQRAQSANIARFTANGSFTVPPGVSTIYVSACAAGSGGGGGGGATNSLGVGAGGAGGGAGQAIIRQPYTVTPGTVIALTVPSTGGTGGAAGTPTVPGVQGAAGANTVVGSLVTLTGAGLTGGGFNFSSGVPAGGAAGTGFPSGTSGADGASGFNGGVGVGGVGASGPFGGGGGGGRSGSTGVGGAAAGGFGAGGGGAGGSYGSGGGGSNGGVGGTGSGGLVIIEW</sequence>
<organism evidence="2 3">
    <name type="scientific">Candidatus Afipia apatlaquensis</name>
    <dbReference type="NCBI Taxonomy" id="2712852"/>
    <lineage>
        <taxon>Bacteria</taxon>
        <taxon>Pseudomonadati</taxon>
        <taxon>Pseudomonadota</taxon>
        <taxon>Alphaproteobacteria</taxon>
        <taxon>Hyphomicrobiales</taxon>
        <taxon>Nitrobacteraceae</taxon>
        <taxon>Afipia</taxon>
    </lineage>
</organism>
<reference evidence="2" key="1">
    <citation type="submission" date="2020-02" db="EMBL/GenBank/DDBJ databases">
        <title>Draft genome sequence of Candidatus Afipia apatlaquensis IBT-C3, a potential strain for decolorization of textile dyes.</title>
        <authorList>
            <person name="Sanchez-Reyes A."/>
            <person name="Breton-Deval L."/>
            <person name="Mangelson H."/>
            <person name="Sanchez-Flores A."/>
        </authorList>
    </citation>
    <scope>NUCLEOTIDE SEQUENCE [LARGE SCALE GENOMIC DNA]</scope>
    <source>
        <strain evidence="2">IBT-C3</strain>
    </source>
</reference>
<dbReference type="Proteomes" id="UP000480266">
    <property type="component" value="Unassembled WGS sequence"/>
</dbReference>
<feature type="compositionally biased region" description="Polar residues" evidence="1">
    <location>
        <begin position="29"/>
        <end position="38"/>
    </location>
</feature>
<gene>
    <name evidence="2" type="ORF">G4V63_14340</name>
</gene>
<proteinExistence type="predicted"/>
<keyword evidence="3" id="KW-1185">Reference proteome</keyword>
<evidence type="ECO:0008006" key="4">
    <source>
        <dbReference type="Google" id="ProtNLM"/>
    </source>
</evidence>
<dbReference type="EMBL" id="JAAMRR010000746">
    <property type="protein sequence ID" value="NGX96344.1"/>
    <property type="molecule type" value="Genomic_DNA"/>
</dbReference>
<protein>
    <recommendedName>
        <fullName evidence="4">Tail fiber protein</fullName>
    </recommendedName>
</protein>
<comment type="caution">
    <text evidence="2">The sequence shown here is derived from an EMBL/GenBank/DDBJ whole genome shotgun (WGS) entry which is preliminary data.</text>
</comment>
<evidence type="ECO:0000256" key="1">
    <source>
        <dbReference type="SAM" id="MobiDB-lite"/>
    </source>
</evidence>
<feature type="region of interest" description="Disordered" evidence="1">
    <location>
        <begin position="22"/>
        <end position="41"/>
    </location>
</feature>
<dbReference type="AlphaFoldDB" id="A0A7C9RFT1"/>
<name>A0A7C9RFT1_9BRAD</name>